<proteinExistence type="predicted"/>
<sequence>MPGRQKKGSLAWGGLPNLFWWIDPRPRGWRSRAISTDLFEAFEKDVYTAHAAYGTIANMAGI</sequence>
<dbReference type="OrthoDB" id="428260at2759"/>
<dbReference type="EMBL" id="KV418589">
    <property type="protein sequence ID" value="KZP02416.1"/>
    <property type="molecule type" value="Genomic_DNA"/>
</dbReference>
<gene>
    <name evidence="1" type="ORF">FIBSPDRAFT_880369</name>
</gene>
<dbReference type="Proteomes" id="UP000076532">
    <property type="component" value="Unassembled WGS sequence"/>
</dbReference>
<feature type="non-terminal residue" evidence="1">
    <location>
        <position position="62"/>
    </location>
</feature>
<accession>A0A167SZV9</accession>
<protein>
    <submittedName>
        <fullName evidence="1">Uncharacterized protein</fullName>
    </submittedName>
</protein>
<keyword evidence="2" id="KW-1185">Reference proteome</keyword>
<evidence type="ECO:0000313" key="2">
    <source>
        <dbReference type="Proteomes" id="UP000076532"/>
    </source>
</evidence>
<reference evidence="1 2" key="1">
    <citation type="journal article" date="2016" name="Mol. Biol. Evol.">
        <title>Comparative Genomics of Early-Diverging Mushroom-Forming Fungi Provides Insights into the Origins of Lignocellulose Decay Capabilities.</title>
        <authorList>
            <person name="Nagy L.G."/>
            <person name="Riley R."/>
            <person name="Tritt A."/>
            <person name="Adam C."/>
            <person name="Daum C."/>
            <person name="Floudas D."/>
            <person name="Sun H."/>
            <person name="Yadav J.S."/>
            <person name="Pangilinan J."/>
            <person name="Larsson K.H."/>
            <person name="Matsuura K."/>
            <person name="Barry K."/>
            <person name="Labutti K."/>
            <person name="Kuo R."/>
            <person name="Ohm R.A."/>
            <person name="Bhattacharya S.S."/>
            <person name="Shirouzu T."/>
            <person name="Yoshinaga Y."/>
            <person name="Martin F.M."/>
            <person name="Grigoriev I.V."/>
            <person name="Hibbett D.S."/>
        </authorList>
    </citation>
    <scope>NUCLEOTIDE SEQUENCE [LARGE SCALE GENOMIC DNA]</scope>
    <source>
        <strain evidence="1 2">CBS 109695</strain>
    </source>
</reference>
<name>A0A167SZV9_9AGAM</name>
<organism evidence="1 2">
    <name type="scientific">Athelia psychrophila</name>
    <dbReference type="NCBI Taxonomy" id="1759441"/>
    <lineage>
        <taxon>Eukaryota</taxon>
        <taxon>Fungi</taxon>
        <taxon>Dikarya</taxon>
        <taxon>Basidiomycota</taxon>
        <taxon>Agaricomycotina</taxon>
        <taxon>Agaricomycetes</taxon>
        <taxon>Agaricomycetidae</taxon>
        <taxon>Atheliales</taxon>
        <taxon>Atheliaceae</taxon>
        <taxon>Athelia</taxon>
    </lineage>
</organism>
<dbReference type="AlphaFoldDB" id="A0A167SZV9"/>
<evidence type="ECO:0000313" key="1">
    <source>
        <dbReference type="EMBL" id="KZP02416.1"/>
    </source>
</evidence>